<feature type="transmembrane region" description="Helical" evidence="14">
    <location>
        <begin position="20"/>
        <end position="40"/>
    </location>
</feature>
<evidence type="ECO:0000256" key="8">
    <source>
        <dbReference type="ARBA" id="ARBA00022837"/>
    </source>
</evidence>
<organism evidence="15 16">
    <name type="scientific">Babesia microti (strain RI)</name>
    <dbReference type="NCBI Taxonomy" id="1133968"/>
    <lineage>
        <taxon>Eukaryota</taxon>
        <taxon>Sar</taxon>
        <taxon>Alveolata</taxon>
        <taxon>Apicomplexa</taxon>
        <taxon>Aconoidasida</taxon>
        <taxon>Piroplasmida</taxon>
        <taxon>Babesiidae</taxon>
        <taxon>Babesia</taxon>
    </lineage>
</organism>
<dbReference type="PANTHER" id="PTHR20917">
    <property type="entry name" value="PNAS-RELATED"/>
    <property type="match status" value="1"/>
</dbReference>
<name>I7J5E8_BABMR</name>
<dbReference type="InterPro" id="IPR008559">
    <property type="entry name" value="TMCO1"/>
</dbReference>
<evidence type="ECO:0000256" key="4">
    <source>
        <dbReference type="ARBA" id="ARBA00022568"/>
    </source>
</evidence>
<evidence type="ECO:0000313" key="15">
    <source>
        <dbReference type="EMBL" id="CCF72812.1"/>
    </source>
</evidence>
<dbReference type="GO" id="GO:0005262">
    <property type="term" value="F:calcium channel activity"/>
    <property type="evidence" value="ECO:0007669"/>
    <property type="project" value="UniProtKB-KW"/>
</dbReference>
<dbReference type="Pfam" id="PF01956">
    <property type="entry name" value="EMC3_TMCO1"/>
    <property type="match status" value="1"/>
</dbReference>
<dbReference type="Proteomes" id="UP000002899">
    <property type="component" value="Chromosome I"/>
</dbReference>
<evidence type="ECO:0000256" key="9">
    <source>
        <dbReference type="ARBA" id="ARBA00022989"/>
    </source>
</evidence>
<keyword evidence="11" id="KW-0406">Ion transport</keyword>
<dbReference type="PANTHER" id="PTHR20917:SF0">
    <property type="entry name" value="CALCIUM LOAD-ACTIVATED CALCIUM CHANNEL"/>
    <property type="match status" value="1"/>
</dbReference>
<evidence type="ECO:0000256" key="11">
    <source>
        <dbReference type="ARBA" id="ARBA00023065"/>
    </source>
</evidence>
<comment type="subcellular location">
    <subcellularLocation>
        <location evidence="1">Endoplasmic reticulum membrane</location>
        <topology evidence="1">Multi-pass membrane protein</topology>
    </subcellularLocation>
</comment>
<dbReference type="InterPro" id="IPR002809">
    <property type="entry name" value="EMC3/TMCO1"/>
</dbReference>
<dbReference type="GeneID" id="24423426"/>
<dbReference type="GO" id="GO:0032469">
    <property type="term" value="P:endoplasmic reticulum calcium ion homeostasis"/>
    <property type="evidence" value="ECO:0007669"/>
    <property type="project" value="InterPro"/>
</dbReference>
<keyword evidence="10" id="KW-0175">Coiled coil</keyword>
<evidence type="ECO:0000256" key="5">
    <source>
        <dbReference type="ARBA" id="ARBA00022673"/>
    </source>
</evidence>
<comment type="similarity">
    <text evidence="2">Belongs to the TMCO1 family.</text>
</comment>
<evidence type="ECO:0000256" key="1">
    <source>
        <dbReference type="ARBA" id="ARBA00004477"/>
    </source>
</evidence>
<keyword evidence="16" id="KW-1185">Reference proteome</keyword>
<keyword evidence="8" id="KW-0106">Calcium</keyword>
<dbReference type="AlphaFoldDB" id="I7J5E8"/>
<keyword evidence="12 14" id="KW-0472">Membrane</keyword>
<evidence type="ECO:0000256" key="3">
    <source>
        <dbReference type="ARBA" id="ARBA00022448"/>
    </source>
</evidence>
<dbReference type="VEuPathDB" id="PiroplasmaDB:BMR1_01G01770"/>
<dbReference type="SMART" id="SM01415">
    <property type="entry name" value="DUF106"/>
    <property type="match status" value="1"/>
</dbReference>
<protein>
    <submittedName>
        <fullName evidence="15">Transmembrane and coiled-coil domain-containing protein 1 homolog</fullName>
    </submittedName>
</protein>
<keyword evidence="5" id="KW-0107">Calcium channel</keyword>
<keyword evidence="13" id="KW-0407">Ion channel</keyword>
<dbReference type="OMA" id="GMFGDFK"/>
<evidence type="ECO:0000256" key="2">
    <source>
        <dbReference type="ARBA" id="ARBA00006537"/>
    </source>
</evidence>
<evidence type="ECO:0000256" key="13">
    <source>
        <dbReference type="ARBA" id="ARBA00023303"/>
    </source>
</evidence>
<evidence type="ECO:0000256" key="7">
    <source>
        <dbReference type="ARBA" id="ARBA00022824"/>
    </source>
</evidence>
<dbReference type="RefSeq" id="XP_012647421.1">
    <property type="nucleotide sequence ID" value="XM_012791967.1"/>
</dbReference>
<evidence type="ECO:0000256" key="10">
    <source>
        <dbReference type="ARBA" id="ARBA00023054"/>
    </source>
</evidence>
<keyword evidence="4" id="KW-0109">Calcium transport</keyword>
<evidence type="ECO:0000256" key="12">
    <source>
        <dbReference type="ARBA" id="ARBA00023136"/>
    </source>
</evidence>
<keyword evidence="9 14" id="KW-1133">Transmembrane helix</keyword>
<feature type="transmembrane region" description="Helical" evidence="14">
    <location>
        <begin position="112"/>
        <end position="133"/>
    </location>
</feature>
<evidence type="ECO:0000256" key="14">
    <source>
        <dbReference type="SAM" id="Phobius"/>
    </source>
</evidence>
<evidence type="ECO:0000313" key="16">
    <source>
        <dbReference type="Proteomes" id="UP000002899"/>
    </source>
</evidence>
<accession>I7J5E8</accession>
<keyword evidence="6 14" id="KW-0812">Transmembrane</keyword>
<reference evidence="15 16" key="1">
    <citation type="journal article" date="2012" name="Nucleic Acids Res.">
        <title>Sequencing of the smallest Apicomplexan genome from the human pathogen Babesia microti.</title>
        <authorList>
            <person name="Cornillot E."/>
            <person name="Hadj-Kaddour K."/>
            <person name="Dassouli A."/>
            <person name="Noel B."/>
            <person name="Ranwez V."/>
            <person name="Vacherie B."/>
            <person name="Augagneur Y."/>
            <person name="Bres V."/>
            <person name="Duclos A."/>
            <person name="Randazzo S."/>
            <person name="Carcy B."/>
            <person name="Debierre-Grockiego F."/>
            <person name="Delbecq S."/>
            <person name="Moubri-Menage K."/>
            <person name="Shams-Eldin H."/>
            <person name="Usmani-Brown S."/>
            <person name="Bringaud F."/>
            <person name="Wincker P."/>
            <person name="Vivares C.P."/>
            <person name="Schwarz R.T."/>
            <person name="Schetters T.P."/>
            <person name="Krause P.J."/>
            <person name="Gorenflot A."/>
            <person name="Berry V."/>
            <person name="Barbe V."/>
            <person name="Ben Mamoun C."/>
        </authorList>
    </citation>
    <scope>NUCLEOTIDE SEQUENCE [LARGE SCALE GENOMIC DNA]</scope>
    <source>
        <strain evidence="15 16">RI</strain>
    </source>
</reference>
<dbReference type="KEGG" id="bmic:BMR1_01G01770"/>
<dbReference type="GO" id="GO:0005789">
    <property type="term" value="C:endoplasmic reticulum membrane"/>
    <property type="evidence" value="ECO:0007669"/>
    <property type="project" value="UniProtKB-SubCell"/>
</dbReference>
<sequence>MDEYQRLIELPPFEKFDLLLVILFSILAGIISETLSYFLLYNRGDYRTKHNEAVQIYEQIFLCISRQFPYHVELNVKHDTLGKKGKNEKVTDQEELELKFLRKLNEIRDLRYLSTLITGVTFMTLMPVLMSLFEATPVGKLPFIPFKFMLYFTRSDLPGSDLTDVSPAFIYTIVIMLAKNNIKSYLGFAQPGGTLGELILKTKLREKGIEV</sequence>
<dbReference type="EMBL" id="FO082871">
    <property type="protein sequence ID" value="CCF72812.1"/>
    <property type="molecule type" value="Genomic_DNA"/>
</dbReference>
<reference evidence="15 16" key="2">
    <citation type="journal article" date="2013" name="PLoS ONE">
        <title>Whole genome mapping and re-organization of the nuclear and mitochondrial genomes of Babesia microti isolates.</title>
        <authorList>
            <person name="Cornillot E."/>
            <person name="Dassouli A."/>
            <person name="Garg A."/>
            <person name="Pachikara N."/>
            <person name="Randazzo S."/>
            <person name="Depoix D."/>
            <person name="Carcy B."/>
            <person name="Delbecq S."/>
            <person name="Frutos R."/>
            <person name="Silva J.C."/>
            <person name="Sutton R."/>
            <person name="Krause P.J."/>
            <person name="Mamoun C.B."/>
        </authorList>
    </citation>
    <scope>NUCLEOTIDE SEQUENCE [LARGE SCALE GENOMIC DNA]</scope>
    <source>
        <strain evidence="15 16">RI</strain>
    </source>
</reference>
<evidence type="ECO:0000256" key="6">
    <source>
        <dbReference type="ARBA" id="ARBA00022692"/>
    </source>
</evidence>
<keyword evidence="3" id="KW-0813">Transport</keyword>
<keyword evidence="7" id="KW-0256">Endoplasmic reticulum</keyword>
<reference evidence="15 16" key="3">
    <citation type="journal article" date="2016" name="Sci. Rep.">
        <title>Genome-wide diversity and gene expression profiling of Babesia microti isolates identify polymorphic genes that mediate host-pathogen interactions.</title>
        <authorList>
            <person name="Silva J.C."/>
            <person name="Cornillot E."/>
            <person name="McCracken C."/>
            <person name="Usmani-Brown S."/>
            <person name="Dwivedi A."/>
            <person name="Ifeonu O.O."/>
            <person name="Crabtree J."/>
            <person name="Gotia H.T."/>
            <person name="Virji A.Z."/>
            <person name="Reynes C."/>
            <person name="Colinge J."/>
            <person name="Kumar V."/>
            <person name="Lawres L."/>
            <person name="Pazzi J.E."/>
            <person name="Pablo J.V."/>
            <person name="Hung C."/>
            <person name="Brancato J."/>
            <person name="Kumari P."/>
            <person name="Orvis J."/>
            <person name="Tretina K."/>
            <person name="Chibucos M."/>
            <person name="Ott S."/>
            <person name="Sadzewicz L."/>
            <person name="Sengamalay N."/>
            <person name="Shetty A.C."/>
            <person name="Su Q."/>
            <person name="Tallon L."/>
            <person name="Fraser C.M."/>
            <person name="Frutos R."/>
            <person name="Molina D.M."/>
            <person name="Krause P.J."/>
            <person name="Ben Mamoun C."/>
        </authorList>
    </citation>
    <scope>NUCLEOTIDE SEQUENCE [LARGE SCALE GENOMIC DNA]</scope>
    <source>
        <strain evidence="15 16">RI</strain>
    </source>
</reference>
<dbReference type="OrthoDB" id="342726at2759"/>
<proteinExistence type="inferred from homology"/>
<gene>
    <name evidence="15" type="ORF">BMR1_01G01770</name>
</gene>